<keyword evidence="5 7" id="KW-0694">RNA-binding</keyword>
<dbReference type="Proteomes" id="UP001446205">
    <property type="component" value="Unassembled WGS sequence"/>
</dbReference>
<comment type="similarity">
    <text evidence="3 8">Belongs to the pseudouridine synthase RluA family.</text>
</comment>
<dbReference type="InterPro" id="IPR020103">
    <property type="entry name" value="PsdUridine_synth_cat_dom_sf"/>
</dbReference>
<evidence type="ECO:0000256" key="6">
    <source>
        <dbReference type="ARBA" id="ARBA00023235"/>
    </source>
</evidence>
<keyword evidence="11" id="KW-1185">Reference proteome</keyword>
<dbReference type="RefSeq" id="WP_341369498.1">
    <property type="nucleotide sequence ID" value="NZ_JBBPCO010000001.1"/>
</dbReference>
<dbReference type="PANTHER" id="PTHR21600">
    <property type="entry name" value="MITOCHONDRIAL RNA PSEUDOURIDINE SYNTHASE"/>
    <property type="match status" value="1"/>
</dbReference>
<dbReference type="InterPro" id="IPR006224">
    <property type="entry name" value="PsdUridine_synth_RluA-like_CS"/>
</dbReference>
<dbReference type="GO" id="GO:0160141">
    <property type="term" value="F:23S rRNA pseudouridine(955/2504/2580) synthase activity"/>
    <property type="evidence" value="ECO:0007669"/>
    <property type="project" value="UniProtKB-EC"/>
</dbReference>
<evidence type="ECO:0000256" key="1">
    <source>
        <dbReference type="ARBA" id="ARBA00000381"/>
    </source>
</evidence>
<protein>
    <recommendedName>
        <fullName evidence="8">Pseudouridine synthase</fullName>
        <ecNumber evidence="8">5.4.99.-</ecNumber>
    </recommendedName>
</protein>
<dbReference type="InterPro" id="IPR006145">
    <property type="entry name" value="PsdUridine_synth_RsuA/RluA"/>
</dbReference>
<feature type="domain" description="RNA-binding S4" evidence="9">
    <location>
        <begin position="24"/>
        <end position="84"/>
    </location>
</feature>
<dbReference type="Pfam" id="PF01479">
    <property type="entry name" value="S4"/>
    <property type="match status" value="1"/>
</dbReference>
<evidence type="ECO:0000256" key="8">
    <source>
        <dbReference type="RuleBase" id="RU362028"/>
    </source>
</evidence>
<dbReference type="InterPro" id="IPR036986">
    <property type="entry name" value="S4_RNA-bd_sf"/>
</dbReference>
<comment type="catalytic activity">
    <reaction evidence="1">
        <text>uridine(955/2504/2580) in 23S rRNA = pseudouridine(955/2504/2580) in 23S rRNA</text>
        <dbReference type="Rhea" id="RHEA:42528"/>
        <dbReference type="Rhea" id="RHEA-COMP:10099"/>
        <dbReference type="Rhea" id="RHEA-COMP:10100"/>
        <dbReference type="ChEBI" id="CHEBI:65314"/>
        <dbReference type="ChEBI" id="CHEBI:65315"/>
        <dbReference type="EC" id="5.4.99.24"/>
    </reaction>
</comment>
<dbReference type="SUPFAM" id="SSF55120">
    <property type="entry name" value="Pseudouridine synthase"/>
    <property type="match status" value="1"/>
</dbReference>
<dbReference type="EMBL" id="JBBPCO010000001">
    <property type="protein sequence ID" value="MEK8088436.1"/>
    <property type="molecule type" value="Genomic_DNA"/>
</dbReference>
<comment type="caution">
    <text evidence="10">The sequence shown here is derived from an EMBL/GenBank/DDBJ whole genome shotgun (WGS) entry which is preliminary data.</text>
</comment>
<dbReference type="PROSITE" id="PS50889">
    <property type="entry name" value="S4"/>
    <property type="match status" value="1"/>
</dbReference>
<dbReference type="PROSITE" id="PS01129">
    <property type="entry name" value="PSI_RLU"/>
    <property type="match status" value="1"/>
</dbReference>
<comment type="catalytic activity">
    <reaction evidence="8">
        <text>a uridine in RNA = a pseudouridine in RNA</text>
        <dbReference type="Rhea" id="RHEA:48348"/>
        <dbReference type="Rhea" id="RHEA-COMP:12068"/>
        <dbReference type="Rhea" id="RHEA-COMP:12069"/>
        <dbReference type="ChEBI" id="CHEBI:65314"/>
        <dbReference type="ChEBI" id="CHEBI:65315"/>
    </reaction>
</comment>
<dbReference type="InterPro" id="IPR050188">
    <property type="entry name" value="RluA_PseudoU_synthase"/>
</dbReference>
<sequence>MQPTSPGALTKVRQHQVGAEEAGQRIDNFLLRHFKNIPKSHVYKMLRSGEVRVNKGRVQATYRLLEGDVVRLPPVREQADSDKPLPKAPAGLQSSLETAILHEDNALLVLNKPSGLAVHGGSGLSFGVIETLRAARPDAPFLELVHRLDRETSGCLIVAKKRSALRGLHEQLREGQMDKHYLVLAKGAWKGGAQSVDLALRKNTLRSGERIVQAEAEGKAARTRFVPVQRFRRAALLRAELETGRTHQIRVHLQSIGHPVAGDDKYGDPEFNRELRELGLRRLFLHAAHLNFMHPVKGERVMVEAPLPEELQAVLQKLDGSSS</sequence>
<dbReference type="SUPFAM" id="SSF55174">
    <property type="entry name" value="Alpha-L RNA-binding motif"/>
    <property type="match status" value="1"/>
</dbReference>
<gene>
    <name evidence="10" type="primary">rluC</name>
    <name evidence="10" type="ORF">WOB96_01535</name>
</gene>
<name>A0ABU9D541_9PROT</name>
<evidence type="ECO:0000256" key="3">
    <source>
        <dbReference type="ARBA" id="ARBA00010876"/>
    </source>
</evidence>
<evidence type="ECO:0000313" key="11">
    <source>
        <dbReference type="Proteomes" id="UP001446205"/>
    </source>
</evidence>
<dbReference type="NCBIfam" id="NF008249">
    <property type="entry name" value="PRK11025.1"/>
    <property type="match status" value="1"/>
</dbReference>
<keyword evidence="6 8" id="KW-0413">Isomerase</keyword>
<dbReference type="Gene3D" id="3.30.2350.10">
    <property type="entry name" value="Pseudouridine synthase"/>
    <property type="match status" value="1"/>
</dbReference>
<evidence type="ECO:0000256" key="7">
    <source>
        <dbReference type="PROSITE-ProRule" id="PRU00182"/>
    </source>
</evidence>
<keyword evidence="4" id="KW-0698">rRNA processing</keyword>
<dbReference type="Pfam" id="PF00849">
    <property type="entry name" value="PseudoU_synth_2"/>
    <property type="match status" value="1"/>
</dbReference>
<dbReference type="EC" id="5.4.99.-" evidence="8"/>
<dbReference type="InterPro" id="IPR006225">
    <property type="entry name" value="PsdUridine_synth_RluC/D"/>
</dbReference>
<dbReference type="InterPro" id="IPR002942">
    <property type="entry name" value="S4_RNA-bd"/>
</dbReference>
<reference evidence="10 11" key="1">
    <citation type="submission" date="2024-04" db="EMBL/GenBank/DDBJ databases">
        <authorList>
            <person name="Abashina T."/>
            <person name="Shaikin A."/>
        </authorList>
    </citation>
    <scope>NUCLEOTIDE SEQUENCE [LARGE SCALE GENOMIC DNA]</scope>
    <source>
        <strain evidence="10 11">AAFK</strain>
    </source>
</reference>
<evidence type="ECO:0000256" key="5">
    <source>
        <dbReference type="ARBA" id="ARBA00022884"/>
    </source>
</evidence>
<evidence type="ECO:0000259" key="9">
    <source>
        <dbReference type="SMART" id="SM00363"/>
    </source>
</evidence>
<dbReference type="CDD" id="cd00165">
    <property type="entry name" value="S4"/>
    <property type="match status" value="1"/>
</dbReference>
<proteinExistence type="inferred from homology"/>
<evidence type="ECO:0000256" key="2">
    <source>
        <dbReference type="ARBA" id="ARBA00002876"/>
    </source>
</evidence>
<comment type="function">
    <text evidence="2">Responsible for synthesis of pseudouridine from uracil at positions 955, 2504 and 2580 in 23S ribosomal RNA.</text>
</comment>
<evidence type="ECO:0000256" key="4">
    <source>
        <dbReference type="ARBA" id="ARBA00022552"/>
    </source>
</evidence>
<dbReference type="SMART" id="SM00363">
    <property type="entry name" value="S4"/>
    <property type="match status" value="1"/>
</dbReference>
<dbReference type="Gene3D" id="3.10.290.10">
    <property type="entry name" value="RNA-binding S4 domain"/>
    <property type="match status" value="1"/>
</dbReference>
<dbReference type="NCBIfam" id="TIGR00005">
    <property type="entry name" value="rluA_subfam"/>
    <property type="match status" value="1"/>
</dbReference>
<organism evidence="10 11">
    <name type="scientific">Thermithiobacillus plumbiphilus</name>
    <dbReference type="NCBI Taxonomy" id="1729899"/>
    <lineage>
        <taxon>Bacteria</taxon>
        <taxon>Pseudomonadati</taxon>
        <taxon>Pseudomonadota</taxon>
        <taxon>Acidithiobacillia</taxon>
        <taxon>Acidithiobacillales</taxon>
        <taxon>Thermithiobacillaceae</taxon>
        <taxon>Thermithiobacillus</taxon>
    </lineage>
</organism>
<accession>A0ABU9D541</accession>
<dbReference type="PANTHER" id="PTHR21600:SF92">
    <property type="entry name" value="RIBOSOMAL LARGE SUBUNIT PSEUDOURIDINE SYNTHASE C"/>
    <property type="match status" value="1"/>
</dbReference>
<evidence type="ECO:0000313" key="10">
    <source>
        <dbReference type="EMBL" id="MEK8088436.1"/>
    </source>
</evidence>
<dbReference type="CDD" id="cd02869">
    <property type="entry name" value="PseudoU_synth_RluA_like"/>
    <property type="match status" value="1"/>
</dbReference>